<sequence>MGCSPSKGNNFTTTQGTFKRGRTLLPGTQKNAGESESGDSVGPCNTGEMDRGTLVESIGERNSAEYQKHANLSVSGKKPSLTENKMRDNPSDKISTQEIAINMVSEPIETCGNKQESLEKLRTQKRQKKTGKGFKQGKKREKEHYDLPVEAKIDFPEPLVKAHQAAYAYLNPSMSKFEILLGLLDQAAQTQISLQPMVTFMLLRYEEINRGLAEIVNEGEKLLKESGEHLAWPCEMKNLCTSTPGKTRSQTQDKFSEPPPDLLQQLLQYTIQRMQMVGQSVSGIGDSALEEAVEYFSSVSGLLQKKLKVKRASEARLMQLLTRIEAASLRQPGPEDSALFSEDSGIGAESESLAGSDRHPNRRGSCESIITTRTTSSSPMGGNMTPIHKATCRSKYISRMSTSISLNSIDSICNVVKDQRESVSGSVSLDDPEGEEEDEEEGDNGKGHACDCNRRNKCNSSPVIHHQPRRLPPKRIENPQNVEMTLKMKEAISGRIQFRPSQKMILNKKQTNSPKINRRQWVEDEDNAPKRPQTPTQTPKRKTTVTKHRRSQSADSVRTKTEDPTLLELARTQRDLNQRLERMSKAEGNIRKITTKHGQGKAKQQASPSPGPVRSSPMKSNEKTNQGKSSTVEREVPKGNDGEEEKQDNSPTSSMLEHTGLNRGRNSVKRLIDTFSQGVEEMKHSPDSTKLLGPLKGVRKCGVPIFPGLGATATVLNVVNREMNSYTLDKSEDFDIDNLPPPPPEVLMDTSFESVQSTKIEDGGMTRGRSRLPMRPTVSQRLRASMQTVTVLPSRGNMRPHSLSMVSAQPMTEETTAPAQASHNDVKPEGDQDNDEVKIFYKQAQKAVHLQHGTETLTQKKGVQEAVTESRKKPQSTQELLGASQIDYNPPATVPSITTVSNKSIITPPVSRARMLPSTPTTPSSIQRRLPSPAARQTTPPSTASPPGFRKLPTPPAAGQRTLPSPHSSRQEATLISVTTFPFKTPSPPASPKVNRWSRENSGEDCSSSRVFSNARSVFCPVSPSLFEAQPLVPRPPQAWVSTSGSTTSNPFGDRGRLPISVHGPRPFVRRSHSDRRPSLSCPRAPIVSVAETCGSEPAISTKGLEDNPTRDDDCWGSQSELRGATRSSSHPDLCIVGQALQRE</sequence>
<keyword evidence="3" id="KW-1185">Reference proteome</keyword>
<evidence type="ECO:0000313" key="2">
    <source>
        <dbReference type="Ensembl" id="ENSDCDP00010007728.1"/>
    </source>
</evidence>
<feature type="compositionally biased region" description="Basic and acidic residues" evidence="1">
    <location>
        <begin position="48"/>
        <end position="68"/>
    </location>
</feature>
<feature type="compositionally biased region" description="Polar residues" evidence="1">
    <location>
        <begin position="804"/>
        <end position="823"/>
    </location>
</feature>
<feature type="compositionally biased region" description="Polar residues" evidence="1">
    <location>
        <begin position="1117"/>
        <end position="1131"/>
    </location>
</feature>
<dbReference type="Proteomes" id="UP000694580">
    <property type="component" value="Chromosome 1"/>
</dbReference>
<dbReference type="PANTHER" id="PTHR22017">
    <property type="entry name" value="PHOTORECEPTOR CILIUM ACTIN REGULATOR"/>
    <property type="match status" value="1"/>
</dbReference>
<feature type="region of interest" description="Disordered" evidence="1">
    <location>
        <begin position="1096"/>
        <end position="1144"/>
    </location>
</feature>
<proteinExistence type="predicted"/>
<reference evidence="2" key="3">
    <citation type="submission" date="2025-09" db="UniProtKB">
        <authorList>
            <consortium name="Ensembl"/>
        </authorList>
    </citation>
    <scope>IDENTIFICATION</scope>
</reference>
<feature type="compositionally biased region" description="Acidic residues" evidence="1">
    <location>
        <begin position="430"/>
        <end position="442"/>
    </location>
</feature>
<evidence type="ECO:0000313" key="3">
    <source>
        <dbReference type="Proteomes" id="UP000694580"/>
    </source>
</evidence>
<reference evidence="2 3" key="1">
    <citation type="submission" date="2020-06" db="EMBL/GenBank/DDBJ databases">
        <authorList>
            <consortium name="Wellcome Sanger Institute Data Sharing"/>
        </authorList>
    </citation>
    <scope>NUCLEOTIDE SEQUENCE [LARGE SCALE GENOMIC DNA]</scope>
</reference>
<feature type="compositionally biased region" description="Polar residues" evidence="1">
    <location>
        <begin position="895"/>
        <end position="905"/>
    </location>
</feature>
<dbReference type="Ensembl" id="ENSDCDT00010008114.1">
    <property type="protein sequence ID" value="ENSDCDP00010007728.1"/>
    <property type="gene ID" value="ENSDCDG00010003456.1"/>
</dbReference>
<feature type="compositionally biased region" description="Polar residues" evidence="1">
    <location>
        <begin position="962"/>
        <end position="982"/>
    </location>
</feature>
<evidence type="ECO:0000256" key="1">
    <source>
        <dbReference type="SAM" id="MobiDB-lite"/>
    </source>
</evidence>
<dbReference type="InterPro" id="IPR029352">
    <property type="entry name" value="PCARE"/>
</dbReference>
<name>A0AAY4AFH1_9TELE</name>
<feature type="compositionally biased region" description="Basic and acidic residues" evidence="1">
    <location>
        <begin position="571"/>
        <end position="590"/>
    </location>
</feature>
<feature type="region of interest" description="Disordered" evidence="1">
    <location>
        <begin position="331"/>
        <end position="386"/>
    </location>
</feature>
<feature type="compositionally biased region" description="Polar residues" evidence="1">
    <location>
        <begin position="1"/>
        <end position="17"/>
    </location>
</feature>
<dbReference type="Pfam" id="PF15449">
    <property type="entry name" value="Retinal"/>
    <property type="match status" value="4"/>
</dbReference>
<feature type="compositionally biased region" description="Low complexity" evidence="1">
    <location>
        <begin position="368"/>
        <end position="378"/>
    </location>
</feature>
<feature type="compositionally biased region" description="Basic residues" evidence="1">
    <location>
        <begin position="539"/>
        <end position="551"/>
    </location>
</feature>
<feature type="compositionally biased region" description="Basic and acidic residues" evidence="1">
    <location>
        <begin position="1104"/>
        <end position="1114"/>
    </location>
</feature>
<protein>
    <recommendedName>
        <fullName evidence="4">Photoreceptor cilium actin regulator</fullName>
    </recommendedName>
</protein>
<feature type="region of interest" description="Disordered" evidence="1">
    <location>
        <begin position="855"/>
        <end position="1008"/>
    </location>
</feature>
<feature type="region of interest" description="Disordered" evidence="1">
    <location>
        <begin position="502"/>
        <end position="668"/>
    </location>
</feature>
<feature type="compositionally biased region" description="Polar residues" evidence="1">
    <location>
        <begin position="1040"/>
        <end position="1051"/>
    </location>
</feature>
<dbReference type="PANTHER" id="PTHR22017:SF0">
    <property type="entry name" value="PHOTORECEPTOR CILIUM ACTIN REGULATOR"/>
    <property type="match status" value="1"/>
</dbReference>
<evidence type="ECO:0008006" key="4">
    <source>
        <dbReference type="Google" id="ProtNLM"/>
    </source>
</evidence>
<feature type="region of interest" description="Disordered" evidence="1">
    <location>
        <begin position="794"/>
        <end position="832"/>
    </location>
</feature>
<feature type="region of interest" description="Disordered" evidence="1">
    <location>
        <begin position="1037"/>
        <end position="1082"/>
    </location>
</feature>
<feature type="region of interest" description="Disordered" evidence="1">
    <location>
        <begin position="1"/>
        <end position="91"/>
    </location>
</feature>
<dbReference type="GeneID" id="114802034"/>
<feature type="compositionally biased region" description="Polar residues" evidence="1">
    <location>
        <begin position="617"/>
        <end position="630"/>
    </location>
</feature>
<feature type="compositionally biased region" description="Basic and acidic residues" evidence="1">
    <location>
        <begin position="443"/>
        <end position="454"/>
    </location>
</feature>
<dbReference type="AlphaFoldDB" id="A0AAY4AFH1"/>
<dbReference type="RefSeq" id="XP_028856476.1">
    <property type="nucleotide sequence ID" value="XM_029000643.1"/>
</dbReference>
<dbReference type="GeneTree" id="ENSGT00390000002768"/>
<feature type="compositionally biased region" description="Basic and acidic residues" evidence="1">
    <location>
        <begin position="631"/>
        <end position="641"/>
    </location>
</feature>
<reference evidence="2" key="2">
    <citation type="submission" date="2025-08" db="UniProtKB">
        <authorList>
            <consortium name="Ensembl"/>
        </authorList>
    </citation>
    <scope>IDENTIFICATION</scope>
</reference>
<organism evidence="2 3">
    <name type="scientific">Denticeps clupeoides</name>
    <name type="common">denticle herring</name>
    <dbReference type="NCBI Taxonomy" id="299321"/>
    <lineage>
        <taxon>Eukaryota</taxon>
        <taxon>Metazoa</taxon>
        <taxon>Chordata</taxon>
        <taxon>Craniata</taxon>
        <taxon>Vertebrata</taxon>
        <taxon>Euteleostomi</taxon>
        <taxon>Actinopterygii</taxon>
        <taxon>Neopterygii</taxon>
        <taxon>Teleostei</taxon>
        <taxon>Clupei</taxon>
        <taxon>Clupeiformes</taxon>
        <taxon>Denticipitoidei</taxon>
        <taxon>Denticipitidae</taxon>
        <taxon>Denticeps</taxon>
    </lineage>
</organism>
<feature type="region of interest" description="Disordered" evidence="1">
    <location>
        <begin position="420"/>
        <end position="477"/>
    </location>
</feature>
<accession>A0AAY4AFH1</accession>
<feature type="compositionally biased region" description="Polar residues" evidence="1">
    <location>
        <begin position="918"/>
        <end position="927"/>
    </location>
</feature>
<gene>
    <name evidence="2" type="primary">pcare1</name>
</gene>